<dbReference type="Pfam" id="PF03364">
    <property type="entry name" value="Polyketide_cyc"/>
    <property type="match status" value="1"/>
</dbReference>
<dbReference type="Gene3D" id="3.30.530.20">
    <property type="match status" value="1"/>
</dbReference>
<evidence type="ECO:0000313" key="2">
    <source>
        <dbReference type="EMBL" id="MDF8265790.1"/>
    </source>
</evidence>
<dbReference type="InterPro" id="IPR023393">
    <property type="entry name" value="START-like_dom_sf"/>
</dbReference>
<evidence type="ECO:0000259" key="1">
    <source>
        <dbReference type="Pfam" id="PF03364"/>
    </source>
</evidence>
<organism evidence="2 3">
    <name type="scientific">Luteipulveratus flavus</name>
    <dbReference type="NCBI Taxonomy" id="3031728"/>
    <lineage>
        <taxon>Bacteria</taxon>
        <taxon>Bacillati</taxon>
        <taxon>Actinomycetota</taxon>
        <taxon>Actinomycetes</taxon>
        <taxon>Micrococcales</taxon>
        <taxon>Dermacoccaceae</taxon>
        <taxon>Luteipulveratus</taxon>
    </lineage>
</organism>
<protein>
    <submittedName>
        <fullName evidence="2">SRPBCC family protein</fullName>
    </submittedName>
</protein>
<accession>A0ABT6CA67</accession>
<dbReference type="SUPFAM" id="SSF55961">
    <property type="entry name" value="Bet v1-like"/>
    <property type="match status" value="1"/>
</dbReference>
<evidence type="ECO:0000313" key="3">
    <source>
        <dbReference type="Proteomes" id="UP001528912"/>
    </source>
</evidence>
<keyword evidence="3" id="KW-1185">Reference proteome</keyword>
<name>A0ABT6CA67_9MICO</name>
<feature type="domain" description="Coenzyme Q-binding protein COQ10 START" evidence="1">
    <location>
        <begin position="11"/>
        <end position="142"/>
    </location>
</feature>
<dbReference type="InterPro" id="IPR005031">
    <property type="entry name" value="COQ10_START"/>
</dbReference>
<gene>
    <name evidence="2" type="ORF">P4R38_16205</name>
</gene>
<sequence>MAERTQSSIDVSAAPETVLDVIADFERYPDWAGQVKSAKVLVEDTDGWADEVEFVLDAGVIKDTYTLGYTWEVDEDGTGTVSWTLVKATLLKALDGAYTLTSDGSGGTRVGYELAVDVSLPMLGVLKRKAEKVIIDTALKELKKRAEA</sequence>
<comment type="caution">
    <text evidence="2">The sequence shown here is derived from an EMBL/GenBank/DDBJ whole genome shotgun (WGS) entry which is preliminary data.</text>
</comment>
<dbReference type="PANTHER" id="PTHR39683">
    <property type="entry name" value="CONSERVED PROTEIN TB16.3"/>
    <property type="match status" value="1"/>
</dbReference>
<dbReference type="EMBL" id="JAROAV010000043">
    <property type="protein sequence ID" value="MDF8265790.1"/>
    <property type="molecule type" value="Genomic_DNA"/>
</dbReference>
<dbReference type="PANTHER" id="PTHR39683:SF4">
    <property type="entry name" value="COENZYME Q-BINDING PROTEIN COQ10 START DOMAIN-CONTAINING PROTEIN"/>
    <property type="match status" value="1"/>
</dbReference>
<dbReference type="Proteomes" id="UP001528912">
    <property type="component" value="Unassembled WGS sequence"/>
</dbReference>
<reference evidence="2 3" key="1">
    <citation type="submission" date="2023-03" db="EMBL/GenBank/DDBJ databases">
        <title>YIM 133296 draft genome.</title>
        <authorList>
            <person name="Xiong L."/>
        </authorList>
    </citation>
    <scope>NUCLEOTIDE SEQUENCE [LARGE SCALE GENOMIC DNA]</scope>
    <source>
        <strain evidence="2 3">YIM 133296</strain>
    </source>
</reference>
<dbReference type="CDD" id="cd07819">
    <property type="entry name" value="SRPBCC_2"/>
    <property type="match status" value="1"/>
</dbReference>
<proteinExistence type="predicted"/>
<dbReference type="RefSeq" id="WP_277193073.1">
    <property type="nucleotide sequence ID" value="NZ_JAROAV010000043.1"/>
</dbReference>